<dbReference type="InterPro" id="IPR041129">
    <property type="entry name" value="CdiI_2"/>
</dbReference>
<gene>
    <name evidence="2" type="ORF">QGN17_02365</name>
</gene>
<dbReference type="Proteomes" id="UP001160625">
    <property type="component" value="Unassembled WGS sequence"/>
</dbReference>
<dbReference type="EMBL" id="JARYGZ010000001">
    <property type="protein sequence ID" value="MDH7637565.1"/>
    <property type="molecule type" value="Genomic_DNA"/>
</dbReference>
<evidence type="ECO:0000313" key="2">
    <source>
        <dbReference type="EMBL" id="MDH7637565.1"/>
    </source>
</evidence>
<dbReference type="Pfam" id="PF18593">
    <property type="entry name" value="CdiI_2"/>
    <property type="match status" value="1"/>
</dbReference>
<evidence type="ECO:0000313" key="3">
    <source>
        <dbReference type="Proteomes" id="UP001160625"/>
    </source>
</evidence>
<sequence length="123" mass="14256">MSRKTLQLRRDAQARWLTLDQFLGGYCHQDFEHEFGSVEKAIDAAVLDHDREARLQVAREWWDWNGATAADYDVREKVAALGVDVWFEAPHDARQFMNMVYDKLIVAIRKDQPGWRPGAQPAN</sequence>
<proteinExistence type="predicted"/>
<protein>
    <submittedName>
        <fullName evidence="2">Contact-dependent growth inhibition system immunity protein</fullName>
    </submittedName>
</protein>
<evidence type="ECO:0000259" key="1">
    <source>
        <dbReference type="Pfam" id="PF18593"/>
    </source>
</evidence>
<organism evidence="2 3">
    <name type="scientific">Sphingomonas oryzagri</name>
    <dbReference type="NCBI Taxonomy" id="3042314"/>
    <lineage>
        <taxon>Bacteria</taxon>
        <taxon>Pseudomonadati</taxon>
        <taxon>Pseudomonadota</taxon>
        <taxon>Alphaproteobacteria</taxon>
        <taxon>Sphingomonadales</taxon>
        <taxon>Sphingomonadaceae</taxon>
        <taxon>Sphingomonas</taxon>
    </lineage>
</organism>
<keyword evidence="3" id="KW-1185">Reference proteome</keyword>
<dbReference type="RefSeq" id="WP_281042916.1">
    <property type="nucleotide sequence ID" value="NZ_JARYGZ010000001.1"/>
</dbReference>
<feature type="domain" description="CdiI immunity protein" evidence="1">
    <location>
        <begin position="16"/>
        <end position="103"/>
    </location>
</feature>
<reference evidence="2" key="1">
    <citation type="submission" date="2023-04" db="EMBL/GenBank/DDBJ databases">
        <title>Sphingomonas sp. MAHUQ-71 isolated from rice field.</title>
        <authorList>
            <person name="Huq M.A."/>
        </authorList>
    </citation>
    <scope>NUCLEOTIDE SEQUENCE</scope>
    <source>
        <strain evidence="2">MAHUQ-71</strain>
    </source>
</reference>
<accession>A0ABT6MX18</accession>
<comment type="caution">
    <text evidence="2">The sequence shown here is derived from an EMBL/GenBank/DDBJ whole genome shotgun (WGS) entry which is preliminary data.</text>
</comment>
<name>A0ABT6MX18_9SPHN</name>